<reference evidence="1 2" key="1">
    <citation type="submission" date="2023-03" db="EMBL/GenBank/DDBJ databases">
        <title>Bacillus Genome Sequencing.</title>
        <authorList>
            <person name="Dunlap C."/>
        </authorList>
    </citation>
    <scope>NUCLEOTIDE SEQUENCE [LARGE SCALE GENOMIC DNA]</scope>
    <source>
        <strain evidence="1 2">NRS-1717</strain>
    </source>
</reference>
<evidence type="ECO:0000313" key="2">
    <source>
        <dbReference type="Proteomes" id="UP001342826"/>
    </source>
</evidence>
<dbReference type="RefSeq" id="WP_328015689.1">
    <property type="nucleotide sequence ID" value="NZ_JARTFS010000013.1"/>
</dbReference>
<protein>
    <recommendedName>
        <fullName evidence="3">Spore coat protein Z</fullName>
    </recommendedName>
</protein>
<evidence type="ECO:0008006" key="3">
    <source>
        <dbReference type="Google" id="ProtNLM"/>
    </source>
</evidence>
<accession>A0ABU6P2G5</accession>
<gene>
    <name evidence="1" type="ORF">P9271_18255</name>
</gene>
<keyword evidence="2" id="KW-1185">Reference proteome</keyword>
<evidence type="ECO:0000313" key="1">
    <source>
        <dbReference type="EMBL" id="MED4403255.1"/>
    </source>
</evidence>
<dbReference type="Proteomes" id="UP001342826">
    <property type="component" value="Unassembled WGS sequence"/>
</dbReference>
<dbReference type="EMBL" id="JARTFS010000013">
    <property type="protein sequence ID" value="MED4403255.1"/>
    <property type="molecule type" value="Genomic_DNA"/>
</dbReference>
<comment type="caution">
    <text evidence="1">The sequence shown here is derived from an EMBL/GenBank/DDBJ whole genome shotgun (WGS) entry which is preliminary data.</text>
</comment>
<proteinExistence type="predicted"/>
<sequence>MSHNRKKELSPDFDGLNNLIELLALKRKKKHCCHHHDNRGAACEGCACSVLAGARPRVDRFFILPEGSTNFINLQGAGNPTNFLFIAFDDETCCATFEFQGPGGPQQNPMRLTIDCRCICGLSPASPPPPGT</sequence>
<name>A0ABU6P2G5_9BACI</name>
<organism evidence="1 2">
    <name type="scientific">Metabacillus fastidiosus</name>
    <dbReference type="NCBI Taxonomy" id="1458"/>
    <lineage>
        <taxon>Bacteria</taxon>
        <taxon>Bacillati</taxon>
        <taxon>Bacillota</taxon>
        <taxon>Bacilli</taxon>
        <taxon>Bacillales</taxon>
        <taxon>Bacillaceae</taxon>
        <taxon>Metabacillus</taxon>
    </lineage>
</organism>